<reference evidence="1 2" key="1">
    <citation type="journal article" date="2022" name="Plant J.">
        <title>Chromosome-level genome of Camellia lanceoleosa provides a valuable resource for understanding genome evolution and self-incompatibility.</title>
        <authorList>
            <person name="Gong W."/>
            <person name="Xiao S."/>
            <person name="Wang L."/>
            <person name="Liao Z."/>
            <person name="Chang Y."/>
            <person name="Mo W."/>
            <person name="Hu G."/>
            <person name="Li W."/>
            <person name="Zhao G."/>
            <person name="Zhu H."/>
            <person name="Hu X."/>
            <person name="Ji K."/>
            <person name="Xiang X."/>
            <person name="Song Q."/>
            <person name="Yuan D."/>
            <person name="Jin S."/>
            <person name="Zhang L."/>
        </authorList>
    </citation>
    <scope>NUCLEOTIDE SEQUENCE [LARGE SCALE GENOMIC DNA]</scope>
    <source>
        <strain evidence="1">SQ_2022a</strain>
    </source>
</reference>
<name>A0ACC0GVN1_9ERIC</name>
<organism evidence="1 2">
    <name type="scientific">Camellia lanceoleosa</name>
    <dbReference type="NCBI Taxonomy" id="1840588"/>
    <lineage>
        <taxon>Eukaryota</taxon>
        <taxon>Viridiplantae</taxon>
        <taxon>Streptophyta</taxon>
        <taxon>Embryophyta</taxon>
        <taxon>Tracheophyta</taxon>
        <taxon>Spermatophyta</taxon>
        <taxon>Magnoliopsida</taxon>
        <taxon>eudicotyledons</taxon>
        <taxon>Gunneridae</taxon>
        <taxon>Pentapetalae</taxon>
        <taxon>asterids</taxon>
        <taxon>Ericales</taxon>
        <taxon>Theaceae</taxon>
        <taxon>Camellia</taxon>
    </lineage>
</organism>
<keyword evidence="2" id="KW-1185">Reference proteome</keyword>
<dbReference type="EMBL" id="CM045766">
    <property type="protein sequence ID" value="KAI8004597.1"/>
    <property type="molecule type" value="Genomic_DNA"/>
</dbReference>
<dbReference type="Proteomes" id="UP001060215">
    <property type="component" value="Chromosome 9"/>
</dbReference>
<comment type="caution">
    <text evidence="1">The sequence shown here is derived from an EMBL/GenBank/DDBJ whole genome shotgun (WGS) entry which is preliminary data.</text>
</comment>
<gene>
    <name evidence="1" type="ORF">LOK49_LG08G01612</name>
</gene>
<sequence length="395" mass="42699">MGDQKQSSCGMLSLIFIKVKPYLAMVSLQFGYAGMYIITMASLKRGMSNFILVVYRHAFATLVIAPFALVLERKIRPKMTLSVFLKIMALGLLEPVIDQNLYYLGLKNTSATFVSAVVNVLPALTFIMAIIFRLEKVNLKKLQGVAKVVGTVITVTGAMVMTLYKGPIVDILWYSKSGNHHHSTTNSTSTDQHWVMGTIMILAGACGWSGFFILQSITLKQYPAELSLTALICLMGMVEGAAVALAMERHMSAWVVGFDLKLLAAVYSGVVCSGIAYYVQGVVNKVRGPVFVTAFSPLSMIITAILGAIVLAEKIHLGSLIGAIIIVFGLYSVVWGKSKDPLISETTLTATEKDTADALPVVDANRSTIVDDTNDCGFSANKLKIPGKNSLPQEP</sequence>
<evidence type="ECO:0000313" key="1">
    <source>
        <dbReference type="EMBL" id="KAI8004597.1"/>
    </source>
</evidence>
<evidence type="ECO:0000313" key="2">
    <source>
        <dbReference type="Proteomes" id="UP001060215"/>
    </source>
</evidence>
<proteinExistence type="predicted"/>
<accession>A0ACC0GVN1</accession>
<protein>
    <submittedName>
        <fullName evidence="1">WAT1-related protein</fullName>
    </submittedName>
</protein>